<protein>
    <submittedName>
        <fullName evidence="1">Uncharacterized protein</fullName>
    </submittedName>
</protein>
<name>A0A0E9Q9X6_ANGAN</name>
<evidence type="ECO:0000313" key="1">
    <source>
        <dbReference type="EMBL" id="JAH13564.1"/>
    </source>
</evidence>
<dbReference type="EMBL" id="GBXM01095013">
    <property type="protein sequence ID" value="JAH13564.1"/>
    <property type="molecule type" value="Transcribed_RNA"/>
</dbReference>
<accession>A0A0E9Q9X6</accession>
<reference evidence="1" key="1">
    <citation type="submission" date="2014-11" db="EMBL/GenBank/DDBJ databases">
        <authorList>
            <person name="Amaro Gonzalez C."/>
        </authorList>
    </citation>
    <scope>NUCLEOTIDE SEQUENCE</scope>
</reference>
<reference evidence="1" key="2">
    <citation type="journal article" date="2015" name="Fish Shellfish Immunol.">
        <title>Early steps in the European eel (Anguilla anguilla)-Vibrio vulnificus interaction in the gills: Role of the RtxA13 toxin.</title>
        <authorList>
            <person name="Callol A."/>
            <person name="Pajuelo D."/>
            <person name="Ebbesson L."/>
            <person name="Teles M."/>
            <person name="MacKenzie S."/>
            <person name="Amaro C."/>
        </authorList>
    </citation>
    <scope>NUCLEOTIDE SEQUENCE</scope>
</reference>
<proteinExistence type="predicted"/>
<dbReference type="AlphaFoldDB" id="A0A0E9Q9X6"/>
<organism evidence="1">
    <name type="scientific">Anguilla anguilla</name>
    <name type="common">European freshwater eel</name>
    <name type="synonym">Muraena anguilla</name>
    <dbReference type="NCBI Taxonomy" id="7936"/>
    <lineage>
        <taxon>Eukaryota</taxon>
        <taxon>Metazoa</taxon>
        <taxon>Chordata</taxon>
        <taxon>Craniata</taxon>
        <taxon>Vertebrata</taxon>
        <taxon>Euteleostomi</taxon>
        <taxon>Actinopterygii</taxon>
        <taxon>Neopterygii</taxon>
        <taxon>Teleostei</taxon>
        <taxon>Anguilliformes</taxon>
        <taxon>Anguillidae</taxon>
        <taxon>Anguilla</taxon>
    </lineage>
</organism>
<sequence length="42" mass="4916">MNNLKRHAPFIRVTSDDGLARFKWVNKYAARLSTRFSVFVTT</sequence>